<evidence type="ECO:0000313" key="3">
    <source>
        <dbReference type="RefSeq" id="XP_071932832.1"/>
    </source>
</evidence>
<dbReference type="InterPro" id="IPR044730">
    <property type="entry name" value="RNase_H-like_dom_plant"/>
</dbReference>
<accession>A0ABM4WM13</accession>
<feature type="domain" description="Reverse transcriptase" evidence="1">
    <location>
        <begin position="353"/>
        <end position="635"/>
    </location>
</feature>
<organism evidence="2 3">
    <name type="scientific">Coffea arabica</name>
    <name type="common">Arabian coffee</name>
    <dbReference type="NCBI Taxonomy" id="13443"/>
    <lineage>
        <taxon>Eukaryota</taxon>
        <taxon>Viridiplantae</taxon>
        <taxon>Streptophyta</taxon>
        <taxon>Embryophyta</taxon>
        <taxon>Tracheophyta</taxon>
        <taxon>Spermatophyta</taxon>
        <taxon>Magnoliopsida</taxon>
        <taxon>eudicotyledons</taxon>
        <taxon>Gunneridae</taxon>
        <taxon>Pentapetalae</taxon>
        <taxon>asterids</taxon>
        <taxon>lamiids</taxon>
        <taxon>Gentianales</taxon>
        <taxon>Rubiaceae</taxon>
        <taxon>Ixoroideae</taxon>
        <taxon>Gardenieae complex</taxon>
        <taxon>Bertiereae - Coffeeae clade</taxon>
        <taxon>Coffeeae</taxon>
        <taxon>Coffea</taxon>
    </lineage>
</organism>
<dbReference type="InterPro" id="IPR002156">
    <property type="entry name" value="RNaseH_domain"/>
</dbReference>
<dbReference type="PROSITE" id="PS50878">
    <property type="entry name" value="RT_POL"/>
    <property type="match status" value="1"/>
</dbReference>
<dbReference type="Pfam" id="PF13456">
    <property type="entry name" value="RVT_3"/>
    <property type="match status" value="1"/>
</dbReference>
<name>A0ABM4WM13_COFAR</name>
<reference evidence="3" key="1">
    <citation type="submission" date="2025-08" db="UniProtKB">
        <authorList>
            <consortium name="RefSeq"/>
        </authorList>
    </citation>
    <scope>IDENTIFICATION</scope>
    <source>
        <tissue evidence="3">Leaves</tissue>
    </source>
</reference>
<dbReference type="Pfam" id="PF00078">
    <property type="entry name" value="RVT_1"/>
    <property type="match status" value="1"/>
</dbReference>
<protein>
    <recommendedName>
        <fullName evidence="1">Reverse transcriptase domain-containing protein</fullName>
    </recommendedName>
</protein>
<gene>
    <name evidence="3" type="primary">LOC140035488</name>
</gene>
<dbReference type="RefSeq" id="XP_071932832.1">
    <property type="nucleotide sequence ID" value="XM_072076731.1"/>
</dbReference>
<dbReference type="InterPro" id="IPR036397">
    <property type="entry name" value="RNaseH_sf"/>
</dbReference>
<dbReference type="CDD" id="cd01650">
    <property type="entry name" value="RT_nLTR_like"/>
    <property type="match status" value="1"/>
</dbReference>
<dbReference type="SUPFAM" id="SSF56672">
    <property type="entry name" value="DNA/RNA polymerases"/>
    <property type="match status" value="1"/>
</dbReference>
<dbReference type="GeneID" id="140035488"/>
<dbReference type="Gene3D" id="3.30.420.10">
    <property type="entry name" value="Ribonuclease H-like superfamily/Ribonuclease H"/>
    <property type="match status" value="1"/>
</dbReference>
<evidence type="ECO:0000259" key="1">
    <source>
        <dbReference type="PROSITE" id="PS50878"/>
    </source>
</evidence>
<proteinExistence type="predicted"/>
<dbReference type="InterPro" id="IPR036691">
    <property type="entry name" value="Endo/exonu/phosph_ase_sf"/>
</dbReference>
<dbReference type="SUPFAM" id="SSF56219">
    <property type="entry name" value="DNase I-like"/>
    <property type="match status" value="1"/>
</dbReference>
<dbReference type="InterPro" id="IPR043502">
    <property type="entry name" value="DNA/RNA_pol_sf"/>
</dbReference>
<dbReference type="PANTHER" id="PTHR33116:SF86">
    <property type="entry name" value="REVERSE TRANSCRIPTASE DOMAIN-CONTAINING PROTEIN"/>
    <property type="match status" value="1"/>
</dbReference>
<evidence type="ECO:0000313" key="2">
    <source>
        <dbReference type="Proteomes" id="UP001652660"/>
    </source>
</evidence>
<dbReference type="CDD" id="cd06222">
    <property type="entry name" value="RNase_H_like"/>
    <property type="match status" value="1"/>
</dbReference>
<dbReference type="InterPro" id="IPR012337">
    <property type="entry name" value="RNaseH-like_sf"/>
</dbReference>
<dbReference type="Gene3D" id="3.60.10.10">
    <property type="entry name" value="Endonuclease/exonuclease/phosphatase"/>
    <property type="match status" value="1"/>
</dbReference>
<keyword evidence="2" id="KW-1185">Reference proteome</keyword>
<sequence>MARGLAVMWKEEVLVKKVLFTSFTIELLIVDRDTNLEWWCVCIYASPDDSVRKAQWEVITRRSQLWGESWAIMGDMNDIVSNGEKWGGRERADSMDIGFEGIPWTWSNKWDNEGVIRERLDRVLVTGGWYNRFRNASCRHMETEASDHSMLLFETKPAIVKKWRNRFVFDRNWLQHKETKKELKELRESSVNGKGLKMALLKRKLVAAYKDEEVYWGQKARQKWLREGDKNTKFYHACVAGRRKRNRIGLLKKRDGVWCKDEEETDTEIVQYFKDIFTVEEPQGIEAILNEVPQSITSAMNKQLISPVSEQEVYRAVYSMHPNKSPGPDGMTHIFFQKFWSDIKEDLINVVQSFFYSGKLLRAVNETLICLIPKGDSPVDMTQFRPISLCNVLYKVISKILVHRLRSVISYCISSSQSAFVPGRQILDNILVAHECIHFLNNKRSGKEGFMAIKLDMSKAYDRVEWIFLEKLMLQMGFCQKWVGWIMECVSSVSYAVNINGEKKGFIQPSRGLRQGDPLSPFLFLICAEGFSVLINQAVRQRKLTDLQLSSGGPRLSHLFFADDSLIFCKGKEEEAVQMMEVLRHYGAASGQLINTEKSSIFFSKNVSVRERWKVLEKMRGMKEVKQSRYLGLPLVIGRTKTQVFNFVKEKVVSKVSGWKEKLLSMAGKDVLLKSVVMALPAYVMSCCKLPKELCKDIGREMAKFWWGSRGEEKKMHWLGWGKLAEVKQNGGLGFRELEDFNLALLAKQLWRILTRPNLLVSKILKAKYFRGTSIWKMKGKHTDSWCWKSILSARSILEEGVRKRVGDGKNIDIWKDRLVPVMAGGKVNPQQASDLGLSRVSELINNGRWNEELLERVFLKEEREMILQIPLSLQETKDRIFWAHSASGEYTVKSGYMVAHERKKGRKKCMKGILPVNENIKTRSRQGNPLCKCCVACSESTEHMLFLCCHAETIWKMAPVQWDGLESLRGKFWLWWSELVEATIREKGEEHITFTVNLLWQIWKDRNEINFNGKGRDPGVVVHKALTEWLEYQEVQYEGKEEVRESRLEAGKKGSWAAPNKGWIKLNTDAALNQQSNKAGWGIVARDWKGKLVATWACPSFTCSVPVLEEALAIRSAMVKAALEGWEKIIIESDCKAVIDRIQGDSDDVLISTVLQDIKLLKQNFKECCFSFVHREFNSVSHKLARYALNLGSIVDWKACFPVWLLDIARADVEEQLLQDV</sequence>
<dbReference type="InterPro" id="IPR000477">
    <property type="entry name" value="RT_dom"/>
</dbReference>
<dbReference type="PANTHER" id="PTHR33116">
    <property type="entry name" value="REVERSE TRANSCRIPTASE ZINC-BINDING DOMAIN-CONTAINING PROTEIN-RELATED-RELATED"/>
    <property type="match status" value="1"/>
</dbReference>
<dbReference type="Proteomes" id="UP001652660">
    <property type="component" value="Chromosome 2c"/>
</dbReference>
<dbReference type="SUPFAM" id="SSF53098">
    <property type="entry name" value="Ribonuclease H-like"/>
    <property type="match status" value="1"/>
</dbReference>